<dbReference type="Proteomes" id="UP000093412">
    <property type="component" value="Unassembled WGS sequence"/>
</dbReference>
<dbReference type="EMBL" id="LRIE01000032">
    <property type="protein sequence ID" value="KZM37019.1"/>
    <property type="molecule type" value="Genomic_DNA"/>
</dbReference>
<evidence type="ECO:0000256" key="6">
    <source>
        <dbReference type="ARBA" id="ARBA00022692"/>
    </source>
</evidence>
<dbReference type="SMART" id="SM00388">
    <property type="entry name" value="HisKA"/>
    <property type="match status" value="1"/>
</dbReference>
<feature type="transmembrane region" description="Helical" evidence="12">
    <location>
        <begin position="26"/>
        <end position="47"/>
    </location>
</feature>
<dbReference type="InterPro" id="IPR003660">
    <property type="entry name" value="HAMP_dom"/>
</dbReference>
<keyword evidence="5 15" id="KW-0808">Transferase</keyword>
<evidence type="ECO:0000256" key="8">
    <source>
        <dbReference type="ARBA" id="ARBA00022989"/>
    </source>
</evidence>
<dbReference type="EMBL" id="MAQA01000083">
    <property type="protein sequence ID" value="OCI29345.1"/>
    <property type="molecule type" value="Genomic_DNA"/>
</dbReference>
<keyword evidence="10 12" id="KW-0472">Membrane</keyword>
<evidence type="ECO:0000256" key="12">
    <source>
        <dbReference type="SAM" id="Phobius"/>
    </source>
</evidence>
<dbReference type="SUPFAM" id="SSF55874">
    <property type="entry name" value="ATPase domain of HSP90 chaperone/DNA topoisomerase II/histidine kinase"/>
    <property type="match status" value="1"/>
</dbReference>
<dbReference type="CDD" id="cd00082">
    <property type="entry name" value="HisKA"/>
    <property type="match status" value="1"/>
</dbReference>
<evidence type="ECO:0000313" key="16">
    <source>
        <dbReference type="EMBL" id="OCI29345.1"/>
    </source>
</evidence>
<keyword evidence="4" id="KW-0597">Phosphoprotein</keyword>
<dbReference type="InterPro" id="IPR036890">
    <property type="entry name" value="HATPase_C_sf"/>
</dbReference>
<dbReference type="SUPFAM" id="SSF158472">
    <property type="entry name" value="HAMP domain-like"/>
    <property type="match status" value="1"/>
</dbReference>
<dbReference type="Pfam" id="PF00512">
    <property type="entry name" value="HisKA"/>
    <property type="match status" value="1"/>
</dbReference>
<dbReference type="STRING" id="43678.OJAG_02650"/>
<dbReference type="SMART" id="SM00304">
    <property type="entry name" value="HAMP"/>
    <property type="match status" value="1"/>
</dbReference>
<accession>A0A163T2D6</accession>
<dbReference type="CDD" id="cd06225">
    <property type="entry name" value="HAMP"/>
    <property type="match status" value="1"/>
</dbReference>
<dbReference type="GO" id="GO:0005886">
    <property type="term" value="C:plasma membrane"/>
    <property type="evidence" value="ECO:0007669"/>
    <property type="project" value="UniProtKB-SubCell"/>
</dbReference>
<evidence type="ECO:0000259" key="14">
    <source>
        <dbReference type="PROSITE" id="PS50885"/>
    </source>
</evidence>
<feature type="domain" description="Histidine kinase" evidence="13">
    <location>
        <begin position="273"/>
        <end position="482"/>
    </location>
</feature>
<dbReference type="PATRIC" id="fig|43678.3.peg.280"/>
<comment type="subcellular location">
    <subcellularLocation>
        <location evidence="2">Cell membrane</location>
    </subcellularLocation>
</comment>
<evidence type="ECO:0000256" key="4">
    <source>
        <dbReference type="ARBA" id="ARBA00022553"/>
    </source>
</evidence>
<dbReference type="PANTHER" id="PTHR45436:SF5">
    <property type="entry name" value="SENSOR HISTIDINE KINASE TRCS"/>
    <property type="match status" value="1"/>
</dbReference>
<organism evidence="15 17">
    <name type="scientific">Oerskovia enterophila</name>
    <dbReference type="NCBI Taxonomy" id="43678"/>
    <lineage>
        <taxon>Bacteria</taxon>
        <taxon>Bacillati</taxon>
        <taxon>Actinomycetota</taxon>
        <taxon>Actinomycetes</taxon>
        <taxon>Micrococcales</taxon>
        <taxon>Cellulomonadaceae</taxon>
        <taxon>Oerskovia</taxon>
    </lineage>
</organism>
<evidence type="ECO:0000313" key="15">
    <source>
        <dbReference type="EMBL" id="KZM37019.1"/>
    </source>
</evidence>
<name>A0A163T2D6_9CELL</name>
<proteinExistence type="predicted"/>
<dbReference type="InterPro" id="IPR004358">
    <property type="entry name" value="Sig_transdc_His_kin-like_C"/>
</dbReference>
<evidence type="ECO:0000256" key="7">
    <source>
        <dbReference type="ARBA" id="ARBA00022777"/>
    </source>
</evidence>
<sequence>MSQTPDPAGPHLPRTTARLLTVRARILGAVLALAALGLIIAGGVAFTSQRRHVDDRMALSLTRSLEEFEALAQDGVNPSTGERFTSSDDLVNFAMRQTVPAPHEGMVGFRAGRAQWIAASPVPLRLEDDEALMDALEPLTTGDRVVLREISTPTTSYRVLVVPVTDGKEPSALVLAYDRDAEHAEFDRVFRTYAIIAVVSLLLIGAVGWLVAGRLLRPVRLLGQTARRISDTHTSERIPVTGNDDVSELTQAFNEMLDRLAAAFDAEHQLLDDVGHELRTPLTIVRGHLELMDPGDPEDSAATRSLALDELDRMHRLVDDLMTLATAGSPDFVRLEETDLGRLTDDILDKARLLGDRRWKIDARTGATALVDEQRLTQAWLQLASNAVKFSAPGSKITLGSAVRDGRIRLWVRDEGIGVSPDQLERIFVRFAQAERDPAFRDGAGLGLAIVSAIAGGHDGRVEVSSTRGFGSTFTLDLPLDPGQTPPVPGPDHEHRASPPSPAGPAREHPGHDLLTPLTVEIPVVAPAHLGERTSL</sequence>
<evidence type="ECO:0000313" key="18">
    <source>
        <dbReference type="Proteomes" id="UP000093412"/>
    </source>
</evidence>
<dbReference type="RefSeq" id="WP_068627704.1">
    <property type="nucleotide sequence ID" value="NZ_LRIE01000032.1"/>
</dbReference>
<protein>
    <recommendedName>
        <fullName evidence="3">histidine kinase</fullName>
        <ecNumber evidence="3">2.7.13.3</ecNumber>
    </recommendedName>
</protein>
<dbReference type="InterPro" id="IPR005467">
    <property type="entry name" value="His_kinase_dom"/>
</dbReference>
<evidence type="ECO:0000256" key="5">
    <source>
        <dbReference type="ARBA" id="ARBA00022679"/>
    </source>
</evidence>
<keyword evidence="8 12" id="KW-1133">Transmembrane helix</keyword>
<dbReference type="InterPro" id="IPR050428">
    <property type="entry name" value="TCS_sensor_his_kinase"/>
</dbReference>
<dbReference type="InterPro" id="IPR003594">
    <property type="entry name" value="HATPase_dom"/>
</dbReference>
<evidence type="ECO:0000256" key="3">
    <source>
        <dbReference type="ARBA" id="ARBA00012438"/>
    </source>
</evidence>
<feature type="transmembrane region" description="Helical" evidence="12">
    <location>
        <begin position="193"/>
        <end position="212"/>
    </location>
</feature>
<dbReference type="PROSITE" id="PS50885">
    <property type="entry name" value="HAMP"/>
    <property type="match status" value="1"/>
</dbReference>
<comment type="caution">
    <text evidence="15">The sequence shown here is derived from an EMBL/GenBank/DDBJ whole genome shotgun (WGS) entry which is preliminary data.</text>
</comment>
<dbReference type="PROSITE" id="PS50109">
    <property type="entry name" value="HIS_KIN"/>
    <property type="match status" value="1"/>
</dbReference>
<keyword evidence="7 15" id="KW-0418">Kinase</keyword>
<dbReference type="EC" id="2.7.13.3" evidence="3"/>
<reference evidence="15 17" key="1">
    <citation type="submission" date="2016-01" db="EMBL/GenBank/DDBJ databases">
        <title>Genome sequence of Oerskovia enterophila VJag, an agar and cellulose degrading bacterium.</title>
        <authorList>
            <person name="Poehlein A."/>
            <person name="Jag V."/>
            <person name="Bengelsdorf F."/>
            <person name="Duerre P."/>
            <person name="Daniel R."/>
        </authorList>
    </citation>
    <scope>NUCLEOTIDE SEQUENCE [LARGE SCALE GENOMIC DNA]</scope>
    <source>
        <strain evidence="15 17">VJag</strain>
    </source>
</reference>
<evidence type="ECO:0000256" key="2">
    <source>
        <dbReference type="ARBA" id="ARBA00004236"/>
    </source>
</evidence>
<dbReference type="Pfam" id="PF02518">
    <property type="entry name" value="HATPase_c"/>
    <property type="match status" value="1"/>
</dbReference>
<evidence type="ECO:0000313" key="17">
    <source>
        <dbReference type="Proteomes" id="UP000076447"/>
    </source>
</evidence>
<dbReference type="InterPro" id="IPR003661">
    <property type="entry name" value="HisK_dim/P_dom"/>
</dbReference>
<evidence type="ECO:0000259" key="13">
    <source>
        <dbReference type="PROSITE" id="PS50109"/>
    </source>
</evidence>
<gene>
    <name evidence="15" type="primary">tcrY_2</name>
    <name evidence="16" type="synonym">tcrY_5</name>
    <name evidence="16" type="ORF">OERS_39670</name>
    <name evidence="15" type="ORF">OJAG_02650</name>
</gene>
<dbReference type="SUPFAM" id="SSF47384">
    <property type="entry name" value="Homodimeric domain of signal transducing histidine kinase"/>
    <property type="match status" value="1"/>
</dbReference>
<feature type="region of interest" description="Disordered" evidence="11">
    <location>
        <begin position="473"/>
        <end position="513"/>
    </location>
</feature>
<evidence type="ECO:0000256" key="11">
    <source>
        <dbReference type="SAM" id="MobiDB-lite"/>
    </source>
</evidence>
<dbReference type="Gene3D" id="1.10.287.130">
    <property type="match status" value="1"/>
</dbReference>
<dbReference type="GO" id="GO:0000155">
    <property type="term" value="F:phosphorelay sensor kinase activity"/>
    <property type="evidence" value="ECO:0007669"/>
    <property type="project" value="InterPro"/>
</dbReference>
<dbReference type="Gene3D" id="3.30.565.10">
    <property type="entry name" value="Histidine kinase-like ATPase, C-terminal domain"/>
    <property type="match status" value="1"/>
</dbReference>
<dbReference type="Pfam" id="PF00672">
    <property type="entry name" value="HAMP"/>
    <property type="match status" value="1"/>
</dbReference>
<keyword evidence="9" id="KW-0902">Two-component regulatory system</keyword>
<dbReference type="PANTHER" id="PTHR45436">
    <property type="entry name" value="SENSOR HISTIDINE KINASE YKOH"/>
    <property type="match status" value="1"/>
</dbReference>
<dbReference type="Proteomes" id="UP000076447">
    <property type="component" value="Unassembled WGS sequence"/>
</dbReference>
<reference evidence="16 18" key="2">
    <citation type="submission" date="2016-06" db="EMBL/GenBank/DDBJ databases">
        <title>Genome sequence of Oerskovia enterophila DSM 43852.</title>
        <authorList>
            <person name="Poehlein A."/>
            <person name="Jag V."/>
            <person name="Bengelsdorf F.R."/>
            <person name="Daniel R."/>
            <person name="Duerre P."/>
        </authorList>
    </citation>
    <scope>NUCLEOTIDE SEQUENCE [LARGE SCALE GENOMIC DNA]</scope>
    <source>
        <strain evidence="16 18">DSM 43852</strain>
    </source>
</reference>
<dbReference type="InterPro" id="IPR036097">
    <property type="entry name" value="HisK_dim/P_sf"/>
</dbReference>
<feature type="domain" description="HAMP" evidence="14">
    <location>
        <begin position="213"/>
        <end position="265"/>
    </location>
</feature>
<keyword evidence="6 12" id="KW-0812">Transmembrane</keyword>
<dbReference type="Gene3D" id="6.10.340.10">
    <property type="match status" value="1"/>
</dbReference>
<dbReference type="AlphaFoldDB" id="A0A163T2D6"/>
<comment type="catalytic activity">
    <reaction evidence="1">
        <text>ATP + protein L-histidine = ADP + protein N-phospho-L-histidine.</text>
        <dbReference type="EC" id="2.7.13.3"/>
    </reaction>
</comment>
<evidence type="ECO:0000256" key="10">
    <source>
        <dbReference type="ARBA" id="ARBA00023136"/>
    </source>
</evidence>
<dbReference type="SMART" id="SM00387">
    <property type="entry name" value="HATPase_c"/>
    <property type="match status" value="1"/>
</dbReference>
<evidence type="ECO:0000256" key="1">
    <source>
        <dbReference type="ARBA" id="ARBA00000085"/>
    </source>
</evidence>
<evidence type="ECO:0000256" key="9">
    <source>
        <dbReference type="ARBA" id="ARBA00023012"/>
    </source>
</evidence>
<keyword evidence="18" id="KW-1185">Reference proteome</keyword>
<dbReference type="PRINTS" id="PR00344">
    <property type="entry name" value="BCTRLSENSOR"/>
</dbReference>